<dbReference type="Gene3D" id="3.40.630.10">
    <property type="entry name" value="Zn peptidases"/>
    <property type="match status" value="1"/>
</dbReference>
<evidence type="ECO:0000313" key="2">
    <source>
        <dbReference type="EMBL" id="MDJ1128841.1"/>
    </source>
</evidence>
<dbReference type="PANTHER" id="PTHR11014:SF63">
    <property type="entry name" value="METALLOPEPTIDASE, PUTATIVE (AFU_ORTHOLOGUE AFUA_6G09600)-RELATED"/>
    <property type="match status" value="1"/>
</dbReference>
<dbReference type="Proteomes" id="UP001431693">
    <property type="component" value="Unassembled WGS sequence"/>
</dbReference>
<dbReference type="PIRSF" id="PIRSF005962">
    <property type="entry name" value="Pept_M20D_amidohydro"/>
    <property type="match status" value="1"/>
</dbReference>
<dbReference type="PANTHER" id="PTHR11014">
    <property type="entry name" value="PEPTIDASE M20 FAMILY MEMBER"/>
    <property type="match status" value="1"/>
</dbReference>
<proteinExistence type="predicted"/>
<dbReference type="Pfam" id="PF01546">
    <property type="entry name" value="Peptidase_M20"/>
    <property type="match status" value="1"/>
</dbReference>
<dbReference type="InterPro" id="IPR017439">
    <property type="entry name" value="Amidohydrolase"/>
</dbReference>
<keyword evidence="3" id="KW-1185">Reference proteome</keyword>
<dbReference type="CDD" id="cd03886">
    <property type="entry name" value="M20_Acy1"/>
    <property type="match status" value="1"/>
</dbReference>
<feature type="domain" description="Peptidase M20 dimerisation" evidence="1">
    <location>
        <begin position="187"/>
        <end position="281"/>
    </location>
</feature>
<accession>A0ABT6ZIG3</accession>
<dbReference type="InterPro" id="IPR002933">
    <property type="entry name" value="Peptidase_M20"/>
</dbReference>
<name>A0ABT6ZIG3_9ACTN</name>
<dbReference type="Gene3D" id="3.30.70.360">
    <property type="match status" value="1"/>
</dbReference>
<gene>
    <name evidence="2" type="ORF">QJ043_01920</name>
</gene>
<evidence type="ECO:0000259" key="1">
    <source>
        <dbReference type="Pfam" id="PF07687"/>
    </source>
</evidence>
<dbReference type="SUPFAM" id="SSF53187">
    <property type="entry name" value="Zn-dependent exopeptidases"/>
    <property type="match status" value="1"/>
</dbReference>
<dbReference type="RefSeq" id="WP_283712481.1">
    <property type="nucleotide sequence ID" value="NZ_JASJEW010000001.1"/>
</dbReference>
<reference evidence="2" key="1">
    <citation type="submission" date="2023-05" db="EMBL/GenBank/DDBJ databases">
        <title>[olsenella] sp. nov., isolated from a pig farm feces dump.</title>
        <authorList>
            <person name="Chang Y.-H."/>
        </authorList>
    </citation>
    <scope>NUCLEOTIDE SEQUENCE</scope>
    <source>
        <strain evidence="2">YH-ols2217</strain>
    </source>
</reference>
<dbReference type="EMBL" id="JASJEX010000001">
    <property type="protein sequence ID" value="MDJ1128841.1"/>
    <property type="molecule type" value="Genomic_DNA"/>
</dbReference>
<dbReference type="InterPro" id="IPR036264">
    <property type="entry name" value="Bact_exopeptidase_dim_dom"/>
</dbReference>
<dbReference type="InterPro" id="IPR011650">
    <property type="entry name" value="Peptidase_M20_dimer"/>
</dbReference>
<comment type="caution">
    <text evidence="2">The sequence shown here is derived from an EMBL/GenBank/DDBJ whole genome shotgun (WGS) entry which is preliminary data.</text>
</comment>
<dbReference type="Pfam" id="PF07687">
    <property type="entry name" value="M20_dimer"/>
    <property type="match status" value="1"/>
</dbReference>
<dbReference type="NCBIfam" id="TIGR01891">
    <property type="entry name" value="amidohydrolases"/>
    <property type="match status" value="1"/>
</dbReference>
<sequence length="386" mass="40429">MAPDFLTEARAIAPKLARLRHDIHEHPELGRREERTASLVEGFLSTHGVATARPCDDTAVLGDLAGAHPGPTVAIRADMDALPIVEQTGCAFRSHEPGRMHACGHDVHTAALLGTAALLAAHRNDLSGAVRFLFQPDEEGDGGAQGLADAGVLDGMTAVFGAHVDPTLPFGTVGVRYGKFYAASDMFDVTVRGRSAHAAQPEKGVDALAAAAEMALAVRRLPERLAPEPAVVSVGTLNGGTARNVIADAATFTGIMRTLGRDSRERLRTDLQRALDAIAERTGTTYSLELRPSYGGVVNTEPETHLAERAAVALLGRDNVRAIEQPLMTTEDFGALIDACGAGSFYHIGVGGGESLHSARFLPSDEAVPLGAALHAAVAWRALGLG</sequence>
<evidence type="ECO:0000313" key="3">
    <source>
        <dbReference type="Proteomes" id="UP001431693"/>
    </source>
</evidence>
<dbReference type="SUPFAM" id="SSF55031">
    <property type="entry name" value="Bacterial exopeptidase dimerisation domain"/>
    <property type="match status" value="1"/>
</dbReference>
<protein>
    <submittedName>
        <fullName evidence="2">M20 family metallopeptidase</fullName>
    </submittedName>
</protein>
<organism evidence="2 3">
    <name type="scientific">Kribbibacterium absianum</name>
    <dbReference type="NCBI Taxonomy" id="3044210"/>
    <lineage>
        <taxon>Bacteria</taxon>
        <taxon>Bacillati</taxon>
        <taxon>Actinomycetota</taxon>
        <taxon>Coriobacteriia</taxon>
        <taxon>Coriobacteriales</taxon>
        <taxon>Kribbibacteriaceae</taxon>
        <taxon>Kribbibacterium</taxon>
    </lineage>
</organism>